<evidence type="ECO:0000256" key="2">
    <source>
        <dbReference type="ARBA" id="ARBA00023098"/>
    </source>
</evidence>
<dbReference type="GO" id="GO:0009395">
    <property type="term" value="P:phospholipid catabolic process"/>
    <property type="evidence" value="ECO:0007669"/>
    <property type="project" value="TreeGrafter"/>
</dbReference>
<dbReference type="Gramene" id="AUR62040885-RA">
    <property type="protein sequence ID" value="AUR62040885-RA:cds"/>
    <property type="gene ID" value="AUR62040885"/>
</dbReference>
<dbReference type="Pfam" id="PF13966">
    <property type="entry name" value="zf-RVT"/>
    <property type="match status" value="1"/>
</dbReference>
<keyword evidence="1" id="KW-0677">Repeat</keyword>
<keyword evidence="5" id="KW-1185">Reference proteome</keyword>
<proteinExistence type="predicted"/>
<reference evidence="4" key="1">
    <citation type="journal article" date="2017" name="Nature">
        <title>The genome of Chenopodium quinoa.</title>
        <authorList>
            <person name="Jarvis D.E."/>
            <person name="Ho Y.S."/>
            <person name="Lightfoot D.J."/>
            <person name="Schmoeckel S.M."/>
            <person name="Li B."/>
            <person name="Borm T.J.A."/>
            <person name="Ohyanagi H."/>
            <person name="Mineta K."/>
            <person name="Michell C.T."/>
            <person name="Saber N."/>
            <person name="Kharbatia N.M."/>
            <person name="Rupper R.R."/>
            <person name="Sharp A.R."/>
            <person name="Dally N."/>
            <person name="Boughton B.A."/>
            <person name="Woo Y.H."/>
            <person name="Gao G."/>
            <person name="Schijlen E.G.W.M."/>
            <person name="Guo X."/>
            <person name="Momin A.A."/>
            <person name="Negrao S."/>
            <person name="Al-Babili S."/>
            <person name="Gehring C."/>
            <person name="Roessner U."/>
            <person name="Jung C."/>
            <person name="Murphy K."/>
            <person name="Arold S.T."/>
            <person name="Gojobori T."/>
            <person name="van der Linden C.G."/>
            <person name="van Loo E.N."/>
            <person name="Jellen E.N."/>
            <person name="Maughan P.J."/>
            <person name="Tester M."/>
        </authorList>
    </citation>
    <scope>NUCLEOTIDE SEQUENCE [LARGE SCALE GENOMIC DNA]</scope>
    <source>
        <strain evidence="4">cv. PI 614886</strain>
    </source>
</reference>
<dbReference type="GO" id="GO:0004630">
    <property type="term" value="F:phospholipase D activity"/>
    <property type="evidence" value="ECO:0007669"/>
    <property type="project" value="TreeGrafter"/>
</dbReference>
<name>A0A803N5L2_CHEQI</name>
<dbReference type="Proteomes" id="UP000596660">
    <property type="component" value="Unplaced"/>
</dbReference>
<dbReference type="AlphaFoldDB" id="A0A803N5L2"/>
<dbReference type="GO" id="GO:0005886">
    <property type="term" value="C:plasma membrane"/>
    <property type="evidence" value="ECO:0007669"/>
    <property type="project" value="TreeGrafter"/>
</dbReference>
<dbReference type="SUPFAM" id="SSF56024">
    <property type="entry name" value="Phospholipase D/nuclease"/>
    <property type="match status" value="1"/>
</dbReference>
<evidence type="ECO:0000313" key="5">
    <source>
        <dbReference type="Proteomes" id="UP000596660"/>
    </source>
</evidence>
<dbReference type="PANTHER" id="PTHR18896:SF60">
    <property type="entry name" value="PHOSPHOLIPASE D"/>
    <property type="match status" value="1"/>
</dbReference>
<reference evidence="4" key="2">
    <citation type="submission" date="2021-03" db="UniProtKB">
        <authorList>
            <consortium name="EnsemblPlants"/>
        </authorList>
    </citation>
    <scope>IDENTIFICATION</scope>
</reference>
<evidence type="ECO:0000313" key="4">
    <source>
        <dbReference type="EnsemblPlants" id="AUR62040885-RA:cds"/>
    </source>
</evidence>
<protein>
    <recommendedName>
        <fullName evidence="3">Reverse transcriptase zinc-binding domain-containing protein</fullName>
    </recommendedName>
</protein>
<sequence>MDAKVGSNASYTWRSILSARDLLKIGPVKSVGKGRRINIWHDPWVSSPPGFRTFKNETHSEDSPKVVHDLITDGEWDRIEANKTDRASISDASQITIWGKLLNANIPPKIKHFGWRALQNNFPVRSIPKKRNIYEDDGFPSCGEAAETIIHSLFTCSEAKVFRSIDSDYVQGFPKDVQEVESQNLLCAKNLMIDKSIKTTYIEAIRSAQHFIYIENQYFLGSSYAW</sequence>
<dbReference type="InterPro" id="IPR015679">
    <property type="entry name" value="PLipase_D_fam"/>
</dbReference>
<keyword evidence="2" id="KW-0443">Lipid metabolism</keyword>
<accession>A0A803N5L2</accession>
<feature type="domain" description="Reverse transcriptase zinc-binding" evidence="3">
    <location>
        <begin position="95"/>
        <end position="160"/>
    </location>
</feature>
<evidence type="ECO:0000259" key="3">
    <source>
        <dbReference type="Pfam" id="PF13966"/>
    </source>
</evidence>
<dbReference type="EnsemblPlants" id="AUR62040885-RA">
    <property type="protein sequence ID" value="AUR62040885-RA:cds"/>
    <property type="gene ID" value="AUR62040885"/>
</dbReference>
<dbReference type="InterPro" id="IPR026960">
    <property type="entry name" value="RVT-Znf"/>
</dbReference>
<dbReference type="OMA" id="RRINIWH"/>
<evidence type="ECO:0000256" key="1">
    <source>
        <dbReference type="ARBA" id="ARBA00022737"/>
    </source>
</evidence>
<dbReference type="PANTHER" id="PTHR18896">
    <property type="entry name" value="PHOSPHOLIPASE D"/>
    <property type="match status" value="1"/>
</dbReference>
<organism evidence="4 5">
    <name type="scientific">Chenopodium quinoa</name>
    <name type="common">Quinoa</name>
    <dbReference type="NCBI Taxonomy" id="63459"/>
    <lineage>
        <taxon>Eukaryota</taxon>
        <taxon>Viridiplantae</taxon>
        <taxon>Streptophyta</taxon>
        <taxon>Embryophyta</taxon>
        <taxon>Tracheophyta</taxon>
        <taxon>Spermatophyta</taxon>
        <taxon>Magnoliopsida</taxon>
        <taxon>eudicotyledons</taxon>
        <taxon>Gunneridae</taxon>
        <taxon>Pentapetalae</taxon>
        <taxon>Caryophyllales</taxon>
        <taxon>Chenopodiaceae</taxon>
        <taxon>Chenopodioideae</taxon>
        <taxon>Atripliceae</taxon>
        <taxon>Chenopodium</taxon>
    </lineage>
</organism>